<comment type="caution">
    <text evidence="2">The sequence shown here is derived from an EMBL/GenBank/DDBJ whole genome shotgun (WGS) entry which is preliminary data.</text>
</comment>
<name>A0ABM8UYS5_9BACT</name>
<evidence type="ECO:0000313" key="2">
    <source>
        <dbReference type="EMBL" id="CAG5074509.1"/>
    </source>
</evidence>
<reference evidence="2 3" key="1">
    <citation type="submission" date="2021-04" db="EMBL/GenBank/DDBJ databases">
        <authorList>
            <person name="Rodrigo-Torres L."/>
            <person name="Arahal R. D."/>
            <person name="Lucena T."/>
        </authorList>
    </citation>
    <scope>NUCLEOTIDE SEQUENCE [LARGE SCALE GENOMIC DNA]</scope>
    <source>
        <strain evidence="2 3">CECT 9623</strain>
    </source>
</reference>
<evidence type="ECO:0000313" key="3">
    <source>
        <dbReference type="Proteomes" id="UP000679725"/>
    </source>
</evidence>
<dbReference type="Proteomes" id="UP000679725">
    <property type="component" value="Unassembled WGS sequence"/>
</dbReference>
<dbReference type="SUPFAM" id="SSF56954">
    <property type="entry name" value="Outer membrane efflux proteins (OEP)"/>
    <property type="match status" value="1"/>
</dbReference>
<sequence>MKPLSSIVLISIFLSASLAAAAQGSIETVLQSVGQNNKTILAQRDYEAARKIESKTGLNPENPFIEYDRLPGRPEGAGVQQEFSVTQQLDFPTAYARRRSVARQITSQSETDSRAIRQDILADAKKVCVQIVYHNKRQVELAKRAQRAQRLVDDISQKLKLSAATALDLNKARLQKLDAENQLRLNGSLLRQQLQRLAELNGGNPMQLPDTVYPELPELASLPVLDSLIEAADPGLLSLKQQIQIDQARLALSRSLTLPKFQVGYHYQSILGQRYQGFHFGLSVPLWGQANTVKLAQANQLSSTSRLSAERGQHYSSIVQLYELYQVQKQGLDQYRISLEGLGTLPLLDTALKLSQITAIEYVLETTYLYAASDTLAELERDLQLTATDLYKYQLN</sequence>
<accession>A0ABM8UYS5</accession>
<gene>
    <name evidence="2" type="ORF">DYBT9623_05196</name>
</gene>
<feature type="chain" id="PRO_5046764976" description="Outer membrane efflux protein" evidence="1">
    <location>
        <begin position="22"/>
        <end position="396"/>
    </location>
</feature>
<proteinExistence type="predicted"/>
<keyword evidence="3" id="KW-1185">Reference proteome</keyword>
<evidence type="ECO:0000256" key="1">
    <source>
        <dbReference type="SAM" id="SignalP"/>
    </source>
</evidence>
<feature type="signal peptide" evidence="1">
    <location>
        <begin position="1"/>
        <end position="21"/>
    </location>
</feature>
<protein>
    <recommendedName>
        <fullName evidence="4">Outer membrane efflux protein</fullName>
    </recommendedName>
</protein>
<organism evidence="2 3">
    <name type="scientific">Dyadobacter linearis</name>
    <dbReference type="NCBI Taxonomy" id="2823330"/>
    <lineage>
        <taxon>Bacteria</taxon>
        <taxon>Pseudomonadati</taxon>
        <taxon>Bacteroidota</taxon>
        <taxon>Cytophagia</taxon>
        <taxon>Cytophagales</taxon>
        <taxon>Spirosomataceae</taxon>
        <taxon>Dyadobacter</taxon>
    </lineage>
</organism>
<evidence type="ECO:0008006" key="4">
    <source>
        <dbReference type="Google" id="ProtNLM"/>
    </source>
</evidence>
<keyword evidence="1" id="KW-0732">Signal</keyword>
<dbReference type="RefSeq" id="WP_215236434.1">
    <property type="nucleotide sequence ID" value="NZ_CAJRAU010000011.1"/>
</dbReference>
<dbReference type="Gene3D" id="1.20.1600.10">
    <property type="entry name" value="Outer membrane efflux proteins (OEP)"/>
    <property type="match status" value="1"/>
</dbReference>
<dbReference type="EMBL" id="CAJRAU010000011">
    <property type="protein sequence ID" value="CAG5074509.1"/>
    <property type="molecule type" value="Genomic_DNA"/>
</dbReference>